<comment type="caution">
    <text evidence="7">The sequence shown here is derived from an EMBL/GenBank/DDBJ whole genome shotgun (WGS) entry which is preliminary data.</text>
</comment>
<dbReference type="OrthoDB" id="1016922at2"/>
<dbReference type="SUPFAM" id="SSF53448">
    <property type="entry name" value="Nucleotide-diphospho-sugar transferases"/>
    <property type="match status" value="1"/>
</dbReference>
<evidence type="ECO:0000256" key="1">
    <source>
        <dbReference type="ARBA" id="ARBA00004236"/>
    </source>
</evidence>
<dbReference type="CDD" id="cd00761">
    <property type="entry name" value="Glyco_tranf_GTA_type"/>
    <property type="match status" value="1"/>
</dbReference>
<dbReference type="AlphaFoldDB" id="A0A2T3HLQ9"/>
<evidence type="ECO:0000256" key="4">
    <source>
        <dbReference type="ARBA" id="ARBA00022679"/>
    </source>
</evidence>
<keyword evidence="8" id="KW-1185">Reference proteome</keyword>
<accession>A0A2T3HLQ9</accession>
<dbReference type="Pfam" id="PF00535">
    <property type="entry name" value="Glycos_transf_2"/>
    <property type="match status" value="1"/>
</dbReference>
<evidence type="ECO:0000313" key="7">
    <source>
        <dbReference type="EMBL" id="PST83375.1"/>
    </source>
</evidence>
<reference evidence="7 8" key="1">
    <citation type="submission" date="2018-03" db="EMBL/GenBank/DDBJ databases">
        <authorList>
            <person name="Keele B.F."/>
        </authorList>
    </citation>
    <scope>NUCLEOTIDE SEQUENCE [LARGE SCALE GENOMIC DNA]</scope>
    <source>
        <strain evidence="7 8">YL28-9</strain>
    </source>
</reference>
<gene>
    <name evidence="7" type="ORF">C7T94_12420</name>
</gene>
<keyword evidence="4 7" id="KW-0808">Transferase</keyword>
<feature type="domain" description="Glycosyltransferase 2-like" evidence="6">
    <location>
        <begin position="46"/>
        <end position="169"/>
    </location>
</feature>
<dbReference type="RefSeq" id="WP_107215635.1">
    <property type="nucleotide sequence ID" value="NZ_KZ686269.1"/>
</dbReference>
<dbReference type="PANTHER" id="PTHR43646">
    <property type="entry name" value="GLYCOSYLTRANSFERASE"/>
    <property type="match status" value="1"/>
</dbReference>
<keyword evidence="5" id="KW-0472">Membrane</keyword>
<dbReference type="Proteomes" id="UP000240912">
    <property type="component" value="Unassembled WGS sequence"/>
</dbReference>
<proteinExistence type="predicted"/>
<dbReference type="GO" id="GO:0016757">
    <property type="term" value="F:glycosyltransferase activity"/>
    <property type="evidence" value="ECO:0007669"/>
    <property type="project" value="UniProtKB-KW"/>
</dbReference>
<dbReference type="InterPro" id="IPR029044">
    <property type="entry name" value="Nucleotide-diphossugar_trans"/>
</dbReference>
<sequence>MSIFNLPAWIRPHLYTGKNYDSLTEADIADLRERLKRFQADAPEISVMIPAWNEQNNIFRTLSSLAANTTARAVEIVVINNNSTDRTQELLDRIGVRNVLQPEQGTPHARQLGLQVAGGKFHLCADSDTFYPPTWMEYMVRPMERNSEIVGVYGRYSFMPGLGQSRLPYYLYEKVAGLLIRVRKRNREHINFLGLNMGFVTEVARRTTGFQVSQVRKFDNALGSDYFVDEAEDGKMAVNLKTQGRLQLVTGDKTRAFTSSRRLIAEGGIVQSFKNRLKLHLSRVSEYVKG</sequence>
<evidence type="ECO:0000259" key="6">
    <source>
        <dbReference type="Pfam" id="PF00535"/>
    </source>
</evidence>
<keyword evidence="2" id="KW-1003">Cell membrane</keyword>
<comment type="subcellular location">
    <subcellularLocation>
        <location evidence="1">Cell membrane</location>
    </subcellularLocation>
</comment>
<dbReference type="GO" id="GO:0005886">
    <property type="term" value="C:plasma membrane"/>
    <property type="evidence" value="ECO:0007669"/>
    <property type="project" value="UniProtKB-SubCell"/>
</dbReference>
<keyword evidence="3" id="KW-0328">Glycosyltransferase</keyword>
<name>A0A2T3HLQ9_9SPHI</name>
<dbReference type="Gene3D" id="3.90.550.10">
    <property type="entry name" value="Spore Coat Polysaccharide Biosynthesis Protein SpsA, Chain A"/>
    <property type="match status" value="1"/>
</dbReference>
<protein>
    <submittedName>
        <fullName evidence="7">Glycosyl transferase family 2</fullName>
    </submittedName>
</protein>
<dbReference type="InterPro" id="IPR001173">
    <property type="entry name" value="Glyco_trans_2-like"/>
</dbReference>
<dbReference type="EMBL" id="PYLS01000005">
    <property type="protein sequence ID" value="PST83375.1"/>
    <property type="molecule type" value="Genomic_DNA"/>
</dbReference>
<dbReference type="PANTHER" id="PTHR43646:SF2">
    <property type="entry name" value="GLYCOSYLTRANSFERASE 2-LIKE DOMAIN-CONTAINING PROTEIN"/>
    <property type="match status" value="1"/>
</dbReference>
<evidence type="ECO:0000256" key="2">
    <source>
        <dbReference type="ARBA" id="ARBA00022475"/>
    </source>
</evidence>
<organism evidence="7 8">
    <name type="scientific">Pedobacter yulinensis</name>
    <dbReference type="NCBI Taxonomy" id="2126353"/>
    <lineage>
        <taxon>Bacteria</taxon>
        <taxon>Pseudomonadati</taxon>
        <taxon>Bacteroidota</taxon>
        <taxon>Sphingobacteriia</taxon>
        <taxon>Sphingobacteriales</taxon>
        <taxon>Sphingobacteriaceae</taxon>
        <taxon>Pedobacter</taxon>
    </lineage>
</organism>
<evidence type="ECO:0000256" key="5">
    <source>
        <dbReference type="ARBA" id="ARBA00023136"/>
    </source>
</evidence>
<evidence type="ECO:0000256" key="3">
    <source>
        <dbReference type="ARBA" id="ARBA00022676"/>
    </source>
</evidence>
<evidence type="ECO:0000313" key="8">
    <source>
        <dbReference type="Proteomes" id="UP000240912"/>
    </source>
</evidence>